<dbReference type="Proteomes" id="UP000283295">
    <property type="component" value="Unassembled WGS sequence"/>
</dbReference>
<dbReference type="SUPFAM" id="SSF55811">
    <property type="entry name" value="Nudix"/>
    <property type="match status" value="1"/>
</dbReference>
<dbReference type="PRINTS" id="PR00502">
    <property type="entry name" value="NUDIXFAMILY"/>
</dbReference>
<dbReference type="InterPro" id="IPR020476">
    <property type="entry name" value="Nudix_hydrolase"/>
</dbReference>
<dbReference type="PROSITE" id="PS00893">
    <property type="entry name" value="NUDIX_BOX"/>
    <property type="match status" value="1"/>
</dbReference>
<accession>A0A3R5WKW5</accession>
<dbReference type="Gene3D" id="3.90.79.10">
    <property type="entry name" value="Nucleoside Triphosphate Pyrophosphohydrolase"/>
    <property type="match status" value="1"/>
</dbReference>
<dbReference type="GO" id="GO:0005829">
    <property type="term" value="C:cytosol"/>
    <property type="evidence" value="ECO:0007669"/>
    <property type="project" value="TreeGrafter"/>
</dbReference>
<dbReference type="InterPro" id="IPR015797">
    <property type="entry name" value="NUDIX_hydrolase-like_dom_sf"/>
</dbReference>
<feature type="domain" description="Nudix hydrolase" evidence="4">
    <location>
        <begin position="41"/>
        <end position="169"/>
    </location>
</feature>
<dbReference type="AlphaFoldDB" id="A0A3R5WKW5"/>
<dbReference type="EMBL" id="QRVK01000026">
    <property type="protein sequence ID" value="RGS40687.1"/>
    <property type="molecule type" value="Genomic_DNA"/>
</dbReference>
<proteinExistence type="inferred from homology"/>
<dbReference type="InterPro" id="IPR000086">
    <property type="entry name" value="NUDIX_hydrolase_dom"/>
</dbReference>
<dbReference type="InterPro" id="IPR020084">
    <property type="entry name" value="NUDIX_hydrolase_CS"/>
</dbReference>
<gene>
    <name evidence="5" type="ORF">DWX94_10090</name>
</gene>
<evidence type="ECO:0000256" key="2">
    <source>
        <dbReference type="ARBA" id="ARBA00022801"/>
    </source>
</evidence>
<comment type="caution">
    <text evidence="5">The sequence shown here is derived from an EMBL/GenBank/DDBJ whole genome shotgun (WGS) entry which is preliminary data.</text>
</comment>
<dbReference type="PANTHER" id="PTHR11839">
    <property type="entry name" value="UDP/ADP-SUGAR PYROPHOSPHATASE"/>
    <property type="match status" value="1"/>
</dbReference>
<evidence type="ECO:0000313" key="5">
    <source>
        <dbReference type="EMBL" id="RGS40687.1"/>
    </source>
</evidence>
<dbReference type="PANTHER" id="PTHR11839:SF18">
    <property type="entry name" value="NUDIX HYDROLASE DOMAIN-CONTAINING PROTEIN"/>
    <property type="match status" value="1"/>
</dbReference>
<dbReference type="GO" id="GO:0006753">
    <property type="term" value="P:nucleoside phosphate metabolic process"/>
    <property type="evidence" value="ECO:0007669"/>
    <property type="project" value="TreeGrafter"/>
</dbReference>
<dbReference type="Pfam" id="PF00293">
    <property type="entry name" value="NUDIX"/>
    <property type="match status" value="1"/>
</dbReference>
<keyword evidence="2 3" id="KW-0378">Hydrolase</keyword>
<protein>
    <submittedName>
        <fullName evidence="5">NUDIX hydrolase</fullName>
    </submittedName>
</protein>
<reference evidence="5 6" key="1">
    <citation type="submission" date="2018-08" db="EMBL/GenBank/DDBJ databases">
        <title>A genome reference for cultivated species of the human gut microbiota.</title>
        <authorList>
            <person name="Zou Y."/>
            <person name="Xue W."/>
            <person name="Luo G."/>
        </authorList>
    </citation>
    <scope>NUCLEOTIDE SEQUENCE [LARGE SCALE GENOMIC DNA]</scope>
    <source>
        <strain evidence="5 6">AF22-21</strain>
    </source>
</reference>
<dbReference type="RefSeq" id="WP_022059051.1">
    <property type="nucleotide sequence ID" value="NZ_CABIWG010000001.1"/>
</dbReference>
<evidence type="ECO:0000256" key="1">
    <source>
        <dbReference type="ARBA" id="ARBA00001946"/>
    </source>
</evidence>
<sequence length="178" mass="20596">MKCEKFKRERLELAYRAHVFDVYNDYLVLPDGRRVVYDLIKHSPGACILPVCDDGRIVLVRQYRNAIDEITYEVPAGFIDVGETPKDAAIRELREETGYIARNVEYVTKTVLAIGTSDEQTYLYIGRDLMFEKTEPDENEFINCEYIEIDDVDRMIKNGEIVDSKTLIAIYAYKCSLT</sequence>
<name>A0A3R5WKW5_9FIRM</name>
<dbReference type="GO" id="GO:0016462">
    <property type="term" value="F:pyrophosphatase activity"/>
    <property type="evidence" value="ECO:0007669"/>
    <property type="project" value="UniProtKB-ARBA"/>
</dbReference>
<evidence type="ECO:0000256" key="3">
    <source>
        <dbReference type="RuleBase" id="RU003476"/>
    </source>
</evidence>
<comment type="cofactor">
    <cofactor evidence="1">
        <name>Mg(2+)</name>
        <dbReference type="ChEBI" id="CHEBI:18420"/>
    </cofactor>
</comment>
<evidence type="ECO:0000313" key="6">
    <source>
        <dbReference type="Proteomes" id="UP000283295"/>
    </source>
</evidence>
<dbReference type="OrthoDB" id="9806150at2"/>
<comment type="similarity">
    <text evidence="3">Belongs to the Nudix hydrolase family.</text>
</comment>
<evidence type="ECO:0000259" key="4">
    <source>
        <dbReference type="PROSITE" id="PS51462"/>
    </source>
</evidence>
<organism evidence="5 6">
    <name type="scientific">Coprococcus eutactus</name>
    <dbReference type="NCBI Taxonomy" id="33043"/>
    <lineage>
        <taxon>Bacteria</taxon>
        <taxon>Bacillati</taxon>
        <taxon>Bacillota</taxon>
        <taxon>Clostridia</taxon>
        <taxon>Lachnospirales</taxon>
        <taxon>Lachnospiraceae</taxon>
        <taxon>Coprococcus</taxon>
    </lineage>
</organism>
<dbReference type="CDD" id="cd03424">
    <property type="entry name" value="NUDIX_ADPRase_Nudt5_UGPPase_Nudt14"/>
    <property type="match status" value="1"/>
</dbReference>
<dbReference type="PROSITE" id="PS51462">
    <property type="entry name" value="NUDIX"/>
    <property type="match status" value="1"/>
</dbReference>
<dbReference type="GO" id="GO:0019693">
    <property type="term" value="P:ribose phosphate metabolic process"/>
    <property type="evidence" value="ECO:0007669"/>
    <property type="project" value="TreeGrafter"/>
</dbReference>